<dbReference type="Proteomes" id="UP000516160">
    <property type="component" value="Chromosome"/>
</dbReference>
<gene>
    <name evidence="2" type="ORF">HYG86_07390</name>
</gene>
<dbReference type="Pfam" id="PF14286">
    <property type="entry name" value="DHHW"/>
    <property type="match status" value="1"/>
</dbReference>
<keyword evidence="1" id="KW-0472">Membrane</keyword>
<evidence type="ECO:0000313" key="3">
    <source>
        <dbReference type="Proteomes" id="UP000516160"/>
    </source>
</evidence>
<dbReference type="AlphaFoldDB" id="A0A7G9W7F6"/>
<feature type="transmembrane region" description="Helical" evidence="1">
    <location>
        <begin position="6"/>
        <end position="25"/>
    </location>
</feature>
<dbReference type="RefSeq" id="WP_213168462.1">
    <property type="nucleotide sequence ID" value="NZ_CP058559.1"/>
</dbReference>
<dbReference type="EMBL" id="CP058559">
    <property type="protein sequence ID" value="QNO14618.1"/>
    <property type="molecule type" value="Genomic_DNA"/>
</dbReference>
<keyword evidence="3" id="KW-1185">Reference proteome</keyword>
<dbReference type="InterPro" id="IPR025945">
    <property type="entry name" value="DHHW"/>
</dbReference>
<sequence>MKKVNVINSAVFITFLAMFGIINILSPIRTFSEMENRYLAQIPNLNFRNLRLGRVTTGMENFLSDQFFLRDKWVLLKSDIELFTMKRENNGIFIGKDGFLLENYKGPRDNLYKNIDSINNLYALLPNKNFYFLGVPNSVEIFPHKLPPLANPQGQGEVIEIIESNLSGDIPFINITETMRTNNHEYIYFKTDHHWTMEGAYFAYRYAGSFLGYNPYDFDDFRKDLVSDDFYGTYFSKANNRSTPPDKLFVLTPNFPVKYQVRYSGKEEAFDKLYSSKHLEGRDKYSFFLDGNHPLVTISSDIENNKKILVIKDSYAHSFVPFLANHYSEIHMIDLRYFNTSLTDYIETNMIDEVLFLFNISTFSQDGNILNFIP</sequence>
<name>A0A7G9W7F6_ALKCA</name>
<keyword evidence="1" id="KW-1133">Transmembrane helix</keyword>
<dbReference type="KEGG" id="acae:HYG86_07390"/>
<evidence type="ECO:0000313" key="2">
    <source>
        <dbReference type="EMBL" id="QNO14618.1"/>
    </source>
</evidence>
<organism evidence="2 3">
    <name type="scientific">Alkalicella caledoniensis</name>
    <dbReference type="NCBI Taxonomy" id="2731377"/>
    <lineage>
        <taxon>Bacteria</taxon>
        <taxon>Bacillati</taxon>
        <taxon>Bacillota</taxon>
        <taxon>Clostridia</taxon>
        <taxon>Eubacteriales</taxon>
        <taxon>Proteinivoracaceae</taxon>
        <taxon>Alkalicella</taxon>
    </lineage>
</organism>
<keyword evidence="1" id="KW-0812">Transmembrane</keyword>
<accession>A0A7G9W7F6</accession>
<protein>
    <recommendedName>
        <fullName evidence="4">DHHW protein</fullName>
    </recommendedName>
</protein>
<reference evidence="2 3" key="1">
    <citation type="submission" date="2020-07" db="EMBL/GenBank/DDBJ databases">
        <title>Alkalicella. sp. LB2 genome.</title>
        <authorList>
            <person name="Postec A."/>
            <person name="Quemeneur M."/>
        </authorList>
    </citation>
    <scope>NUCLEOTIDE SEQUENCE [LARGE SCALE GENOMIC DNA]</scope>
    <source>
        <strain evidence="2 3">LB2</strain>
    </source>
</reference>
<evidence type="ECO:0008006" key="4">
    <source>
        <dbReference type="Google" id="ProtNLM"/>
    </source>
</evidence>
<proteinExistence type="predicted"/>
<evidence type="ECO:0000256" key="1">
    <source>
        <dbReference type="SAM" id="Phobius"/>
    </source>
</evidence>